<organism evidence="2">
    <name type="scientific">candidate division WOR-3 bacterium</name>
    <dbReference type="NCBI Taxonomy" id="2052148"/>
    <lineage>
        <taxon>Bacteria</taxon>
        <taxon>Bacteria division WOR-3</taxon>
    </lineage>
</organism>
<dbReference type="Proteomes" id="UP000885847">
    <property type="component" value="Unassembled WGS sequence"/>
</dbReference>
<feature type="transmembrane region" description="Helical" evidence="1">
    <location>
        <begin position="38"/>
        <end position="55"/>
    </location>
</feature>
<dbReference type="EMBL" id="DQWE01000083">
    <property type="protein sequence ID" value="HDI82527.1"/>
    <property type="molecule type" value="Genomic_DNA"/>
</dbReference>
<evidence type="ECO:0000256" key="1">
    <source>
        <dbReference type="SAM" id="Phobius"/>
    </source>
</evidence>
<keyword evidence="1" id="KW-1133">Transmembrane helix</keyword>
<proteinExistence type="predicted"/>
<name>A0A7C0V9S0_UNCW3</name>
<feature type="transmembrane region" description="Helical" evidence="1">
    <location>
        <begin position="151"/>
        <end position="173"/>
    </location>
</feature>
<feature type="transmembrane region" description="Helical" evidence="1">
    <location>
        <begin position="64"/>
        <end position="84"/>
    </location>
</feature>
<comment type="caution">
    <text evidence="2">The sequence shown here is derived from an EMBL/GenBank/DDBJ whole genome shotgun (WGS) entry which is preliminary data.</text>
</comment>
<reference evidence="2" key="1">
    <citation type="journal article" date="2020" name="mSystems">
        <title>Genome- and Community-Level Interaction Insights into Carbon Utilization and Element Cycling Functions of Hydrothermarchaeota in Hydrothermal Sediment.</title>
        <authorList>
            <person name="Zhou Z."/>
            <person name="Liu Y."/>
            <person name="Xu W."/>
            <person name="Pan J."/>
            <person name="Luo Z.H."/>
            <person name="Li M."/>
        </authorList>
    </citation>
    <scope>NUCLEOTIDE SEQUENCE [LARGE SCALE GENOMIC DNA]</scope>
    <source>
        <strain evidence="2">HyVt-102</strain>
    </source>
</reference>
<accession>A0A7C0V9S0</accession>
<gene>
    <name evidence="2" type="ORF">ENF18_01890</name>
</gene>
<feature type="transmembrane region" description="Helical" evidence="1">
    <location>
        <begin position="185"/>
        <end position="204"/>
    </location>
</feature>
<sequence>MKKHLLIALKYAAFWGIAEATLGYILHFIQFTTGLRDISGFVMFPIGLFFMLLAYRETGDEASIFYTGLFAGVIKLIDLFIPGLPKGATINPAMAIIIESGIVFAGMRYLKPSRIVYYLPLLSPIWRTVFVLALSISPVSKGILNKGHVAVLYFILIEGIVSGLLCIPVYKWIDTLRKPRIKLHPTLTLPLILLALIVEFITNIL</sequence>
<evidence type="ECO:0000313" key="2">
    <source>
        <dbReference type="EMBL" id="HDI82527.1"/>
    </source>
</evidence>
<protein>
    <submittedName>
        <fullName evidence="2">Uncharacterized protein</fullName>
    </submittedName>
</protein>
<feature type="transmembrane region" description="Helical" evidence="1">
    <location>
        <begin position="90"/>
        <end position="110"/>
    </location>
</feature>
<feature type="transmembrane region" description="Helical" evidence="1">
    <location>
        <begin position="12"/>
        <end position="32"/>
    </location>
</feature>
<feature type="transmembrane region" description="Helical" evidence="1">
    <location>
        <begin position="117"/>
        <end position="139"/>
    </location>
</feature>
<dbReference type="AlphaFoldDB" id="A0A7C0V9S0"/>
<keyword evidence="1" id="KW-0472">Membrane</keyword>
<keyword evidence="1" id="KW-0812">Transmembrane</keyword>